<gene>
    <name evidence="2" type="ORF">DWY25_09945</name>
</gene>
<keyword evidence="1" id="KW-1133">Transmembrane helix</keyword>
<feature type="transmembrane region" description="Helical" evidence="1">
    <location>
        <begin position="213"/>
        <end position="234"/>
    </location>
</feature>
<evidence type="ECO:0000313" key="2">
    <source>
        <dbReference type="EMBL" id="RGR73539.1"/>
    </source>
</evidence>
<proteinExistence type="predicted"/>
<evidence type="ECO:0000256" key="1">
    <source>
        <dbReference type="SAM" id="Phobius"/>
    </source>
</evidence>
<comment type="caution">
    <text evidence="2">The sequence shown here is derived from an EMBL/GenBank/DDBJ whole genome shotgun (WGS) entry which is preliminary data.</text>
</comment>
<dbReference type="GeneID" id="83015722"/>
<evidence type="ECO:0000313" key="3">
    <source>
        <dbReference type="Proteomes" id="UP000284178"/>
    </source>
</evidence>
<sequence>MEKLLVLMYCSKEVKKNQDGLKILKQLSGKIKVEISILMIEERADSAVRDFIRQEAENDLSISYIFFNNSCRKLELIKALDKDTSDYIAVADLEKTTALDALENLMTLLNEGEEEGIVIQGMMKTPWLKRKPFKEREEIIFWSKDEIADQDYALGLFKSRIRDDFRLNFQFILNEIFHPASYRILRIHQDLYPSSEWADKTKCKLWKVRLKNWTLIFLLLSLFFVLGSCFGFMTAFIEEKGMMNPSSMKSVEKLIFGCVVILISQMLTLGFGIKQGLQMTKEYRELDEKTDEIHFGLNPEKYAVTADLLEFTAKKLNTFISELRYCPDYREVALSYLGAFSEKQQYSLPEWSETLSYITSDIVEFNDYQELEIYLNLGR</sequence>
<keyword evidence="1" id="KW-0812">Transmembrane</keyword>
<reference evidence="2 3" key="1">
    <citation type="submission" date="2018-08" db="EMBL/GenBank/DDBJ databases">
        <title>A genome reference for cultivated species of the human gut microbiota.</title>
        <authorList>
            <person name="Zou Y."/>
            <person name="Xue W."/>
            <person name="Luo G."/>
        </authorList>
    </citation>
    <scope>NUCLEOTIDE SEQUENCE [LARGE SCALE GENOMIC DNA]</scope>
    <source>
        <strain evidence="2 3">AF24-29</strain>
    </source>
</reference>
<protein>
    <submittedName>
        <fullName evidence="2">Uncharacterized protein</fullName>
    </submittedName>
</protein>
<dbReference type="EMBL" id="QRUP01000011">
    <property type="protein sequence ID" value="RGR73539.1"/>
    <property type="molecule type" value="Genomic_DNA"/>
</dbReference>
<organism evidence="2 3">
    <name type="scientific">Holdemania filiformis</name>
    <dbReference type="NCBI Taxonomy" id="61171"/>
    <lineage>
        <taxon>Bacteria</taxon>
        <taxon>Bacillati</taxon>
        <taxon>Bacillota</taxon>
        <taxon>Erysipelotrichia</taxon>
        <taxon>Erysipelotrichales</taxon>
        <taxon>Erysipelotrichaceae</taxon>
        <taxon>Holdemania</taxon>
    </lineage>
</organism>
<name>A0A412FZE8_9FIRM</name>
<keyword evidence="3" id="KW-1185">Reference proteome</keyword>
<keyword evidence="1" id="KW-0472">Membrane</keyword>
<dbReference type="RefSeq" id="WP_117895104.1">
    <property type="nucleotide sequence ID" value="NZ_CABJCV010000011.1"/>
</dbReference>
<accession>A0A412FZE8</accession>
<dbReference type="AlphaFoldDB" id="A0A412FZE8"/>
<feature type="transmembrane region" description="Helical" evidence="1">
    <location>
        <begin position="254"/>
        <end position="273"/>
    </location>
</feature>
<dbReference type="Proteomes" id="UP000284178">
    <property type="component" value="Unassembled WGS sequence"/>
</dbReference>